<keyword evidence="9" id="KW-1185">Reference proteome</keyword>
<name>A0ABU5VQQ4_9BACT</name>
<gene>
    <name evidence="8" type="ORF">SHI21_04120</name>
</gene>
<feature type="domain" description="Endoribonuclease YicC-like C-terminal" evidence="7">
    <location>
        <begin position="174"/>
        <end position="291"/>
    </location>
</feature>
<feature type="domain" description="Endoribonuclease YicC-like N-terminal" evidence="6">
    <location>
        <begin position="4"/>
        <end position="154"/>
    </location>
</feature>
<dbReference type="Pfam" id="PF08340">
    <property type="entry name" value="YicC-like_C"/>
    <property type="match status" value="1"/>
</dbReference>
<dbReference type="InterPro" id="IPR005229">
    <property type="entry name" value="YicC/YloC-like"/>
</dbReference>
<evidence type="ECO:0000256" key="4">
    <source>
        <dbReference type="ARBA" id="ARBA00022801"/>
    </source>
</evidence>
<dbReference type="InterPro" id="IPR013551">
    <property type="entry name" value="YicC-like_C"/>
</dbReference>
<dbReference type="Proteomes" id="UP001302274">
    <property type="component" value="Unassembled WGS sequence"/>
</dbReference>
<keyword evidence="4 8" id="KW-0378">Hydrolase</keyword>
<dbReference type="PANTHER" id="PTHR30636:SF3">
    <property type="entry name" value="UPF0701 PROTEIN YICC"/>
    <property type="match status" value="1"/>
</dbReference>
<sequence length="291" mass="33582">MTAQSMTGFGQSVSQSENFVVSVEMKSVNNRFKDIRFKMPSTLNSHEIELKKEMTDTFSRGSFDVYVNVKRAENKNRFDDLDEKKVSQFIQKVAGMIKAEGVTPTLSMTDLLRSEFLIEQDEVNQDDLSGLLFSSFKAAVVELKKSRESEGEKLIKVLEKHLDNYKTQFKVVEGNAEHFKSNVEEKLKKRVDEYKALVNVDQSRLLQEVVFYLEKIDIHEEINRIHSHLEKFENLLKSNNDVGRQIDFLVQELGRETNTIGSKSTMKEISDAVVQMKLQLEKMREQGLNIE</sequence>
<keyword evidence="2" id="KW-0540">Nuclease</keyword>
<comment type="caution">
    <text evidence="8">The sequence shown here is derived from an EMBL/GenBank/DDBJ whole genome shotgun (WGS) entry which is preliminary data.</text>
</comment>
<dbReference type="InterPro" id="IPR013527">
    <property type="entry name" value="YicC-like_N"/>
</dbReference>
<comment type="similarity">
    <text evidence="5">Belongs to the YicC/YloC family.</text>
</comment>
<organism evidence="8 9">
    <name type="scientific">Bacteriovorax antarcticus</name>
    <dbReference type="NCBI Taxonomy" id="3088717"/>
    <lineage>
        <taxon>Bacteria</taxon>
        <taxon>Pseudomonadati</taxon>
        <taxon>Bdellovibrionota</taxon>
        <taxon>Bacteriovoracia</taxon>
        <taxon>Bacteriovoracales</taxon>
        <taxon>Bacteriovoracaceae</taxon>
        <taxon>Bacteriovorax</taxon>
    </lineage>
</organism>
<proteinExistence type="inferred from homology"/>
<dbReference type="PANTHER" id="PTHR30636">
    <property type="entry name" value="UPF0701 PROTEIN YICC"/>
    <property type="match status" value="1"/>
</dbReference>
<protein>
    <submittedName>
        <fullName evidence="8">YicC/YloC family endoribonuclease</fullName>
        <ecNumber evidence="8">3.1.-.-</ecNumber>
    </submittedName>
</protein>
<dbReference type="GO" id="GO:0016787">
    <property type="term" value="F:hydrolase activity"/>
    <property type="evidence" value="ECO:0007669"/>
    <property type="project" value="UniProtKB-KW"/>
</dbReference>
<dbReference type="EC" id="3.1.-.-" evidence="8"/>
<evidence type="ECO:0000313" key="8">
    <source>
        <dbReference type="EMBL" id="MEA9355369.1"/>
    </source>
</evidence>
<evidence type="ECO:0000256" key="1">
    <source>
        <dbReference type="ARBA" id="ARBA00001968"/>
    </source>
</evidence>
<evidence type="ECO:0000313" key="9">
    <source>
        <dbReference type="Proteomes" id="UP001302274"/>
    </source>
</evidence>
<evidence type="ECO:0000259" key="7">
    <source>
        <dbReference type="Pfam" id="PF08340"/>
    </source>
</evidence>
<evidence type="ECO:0000256" key="3">
    <source>
        <dbReference type="ARBA" id="ARBA00022759"/>
    </source>
</evidence>
<dbReference type="EMBL" id="JAYGJQ010000001">
    <property type="protein sequence ID" value="MEA9355369.1"/>
    <property type="molecule type" value="Genomic_DNA"/>
</dbReference>
<accession>A0ABU5VQQ4</accession>
<evidence type="ECO:0000256" key="5">
    <source>
        <dbReference type="ARBA" id="ARBA00035648"/>
    </source>
</evidence>
<keyword evidence="3" id="KW-0255">Endonuclease</keyword>
<evidence type="ECO:0000256" key="2">
    <source>
        <dbReference type="ARBA" id="ARBA00022722"/>
    </source>
</evidence>
<comment type="cofactor">
    <cofactor evidence="1">
        <name>a divalent metal cation</name>
        <dbReference type="ChEBI" id="CHEBI:60240"/>
    </cofactor>
</comment>
<evidence type="ECO:0000259" key="6">
    <source>
        <dbReference type="Pfam" id="PF03755"/>
    </source>
</evidence>
<reference evidence="8 9" key="1">
    <citation type="submission" date="2023-11" db="EMBL/GenBank/DDBJ databases">
        <title>A Novel Polar Bacteriovorax (B. antarcticus) Isolated from the Biocrust in Antarctica.</title>
        <authorList>
            <person name="Mun W."/>
            <person name="Choi S.Y."/>
            <person name="Mitchell R.J."/>
        </authorList>
    </citation>
    <scope>NUCLEOTIDE SEQUENCE [LARGE SCALE GENOMIC DNA]</scope>
    <source>
        <strain evidence="8 9">PP10</strain>
    </source>
</reference>
<dbReference type="RefSeq" id="WP_323574873.1">
    <property type="nucleotide sequence ID" value="NZ_JAYGJQ010000001.1"/>
</dbReference>
<dbReference type="NCBIfam" id="TIGR00255">
    <property type="entry name" value="YicC/YloC family endoribonuclease"/>
    <property type="match status" value="1"/>
</dbReference>
<dbReference type="Pfam" id="PF03755">
    <property type="entry name" value="YicC-like_N"/>
    <property type="match status" value="1"/>
</dbReference>